<dbReference type="PROSITE" id="PS50105">
    <property type="entry name" value="SAM_DOMAIN"/>
    <property type="match status" value="1"/>
</dbReference>
<protein>
    <submittedName>
        <fullName evidence="3">Sterile alpha motif domain-containing protein 9-like</fullName>
    </submittedName>
</protein>
<dbReference type="SUPFAM" id="SSF47769">
    <property type="entry name" value="SAM/Pointed domain"/>
    <property type="match status" value="1"/>
</dbReference>
<proteinExistence type="predicted"/>
<dbReference type="Proteomes" id="UP000018468">
    <property type="component" value="Linkage group LG1"/>
</dbReference>
<evidence type="ECO:0000256" key="1">
    <source>
        <dbReference type="SAM" id="MobiDB-lite"/>
    </source>
</evidence>
<dbReference type="PANTHER" id="PTHR16155:SF18">
    <property type="entry name" value="STERILE ALPHA MOTIF DOMAIN-CONTAINING PROTEIN 9-LIKE"/>
    <property type="match status" value="1"/>
</dbReference>
<dbReference type="GeneID" id="102685581"/>
<feature type="compositionally biased region" description="Polar residues" evidence="1">
    <location>
        <begin position="264"/>
        <end position="300"/>
    </location>
</feature>
<dbReference type="HOGENOM" id="CLU_002439_0_0_1"/>
<dbReference type="PANTHER" id="PTHR16155">
    <property type="entry name" value="DED DOMAIN-CONTAINING PROTEIN"/>
    <property type="match status" value="1"/>
</dbReference>
<organism evidence="3 4">
    <name type="scientific">Lepisosteus oculatus</name>
    <name type="common">Spotted gar</name>
    <dbReference type="NCBI Taxonomy" id="7918"/>
    <lineage>
        <taxon>Eukaryota</taxon>
        <taxon>Metazoa</taxon>
        <taxon>Chordata</taxon>
        <taxon>Craniata</taxon>
        <taxon>Vertebrata</taxon>
        <taxon>Euteleostomi</taxon>
        <taxon>Actinopterygii</taxon>
        <taxon>Neopterygii</taxon>
        <taxon>Holostei</taxon>
        <taxon>Semionotiformes</taxon>
        <taxon>Lepisosteidae</taxon>
        <taxon>Lepisosteus</taxon>
    </lineage>
</organism>
<reference evidence="3" key="2">
    <citation type="submission" date="2025-08" db="UniProtKB">
        <authorList>
            <consortium name="Ensembl"/>
        </authorList>
    </citation>
    <scope>IDENTIFICATION</scope>
</reference>
<feature type="region of interest" description="Disordered" evidence="1">
    <location>
        <begin position="353"/>
        <end position="372"/>
    </location>
</feature>
<feature type="domain" description="SAM" evidence="2">
    <location>
        <begin position="14"/>
        <end position="60"/>
    </location>
</feature>
<dbReference type="Ensembl" id="ENSLOCT00000022126.1">
    <property type="protein sequence ID" value="ENSLOCP00000022085.1"/>
    <property type="gene ID" value="ENSLOCG00000017984.1"/>
</dbReference>
<feature type="region of interest" description="Disordered" evidence="1">
    <location>
        <begin position="139"/>
        <end position="327"/>
    </location>
</feature>
<dbReference type="InterPro" id="IPR001660">
    <property type="entry name" value="SAM"/>
</dbReference>
<reference evidence="3" key="3">
    <citation type="submission" date="2025-09" db="UniProtKB">
        <authorList>
            <consortium name="Ensembl"/>
        </authorList>
    </citation>
    <scope>IDENTIFICATION</scope>
</reference>
<dbReference type="GO" id="GO:0005737">
    <property type="term" value="C:cytoplasm"/>
    <property type="evidence" value="ECO:0000318"/>
    <property type="project" value="GO_Central"/>
</dbReference>
<keyword evidence="4" id="KW-1185">Reference proteome</keyword>
<evidence type="ECO:0000259" key="2">
    <source>
        <dbReference type="PROSITE" id="PS50105"/>
    </source>
</evidence>
<dbReference type="OMA" id="DEENQWK"/>
<feature type="compositionally biased region" description="Basic and acidic residues" evidence="1">
    <location>
        <begin position="303"/>
        <end position="312"/>
    </location>
</feature>
<feature type="region of interest" description="Disordered" evidence="1">
    <location>
        <begin position="80"/>
        <end position="100"/>
    </location>
</feature>
<feature type="compositionally biased region" description="Polar residues" evidence="1">
    <location>
        <begin position="231"/>
        <end position="242"/>
    </location>
</feature>
<sequence>MSSLSDLPDRIEDWSREDVHRWLVGVLNVDSRWADKFYEEEVSGLELVYFQKQDLLDLHIKHGPAVRIINNLEELKKAKQPSQDQKYLEEHEKASQPPQVQKNLKELQNAKEPLQEQKNLEELDKAKQPSQVQKNLGELQNAKQPSQEQKNLEEHQKAKQPSQEQENLEELEKAKQLSQNLKVLQNAKQPSQEQNNLEEHQKAKQPSQNLKELQNAKQPSEKQKNLEELQNAKQPSQEQNNLQKHQKAKRRKAGKQKNQEKLQEVNQLSQDENTKHNTSQKVANQSTQNTSETVNESASANKKCAEEKRNPEGNKTSPGIKADIELSEQKSADLKLKATTNENGNDNKEAKGLLHAQKQSESKAESSPKYPQQKNTCSFYLFDSQHQTKRYIQNYILSPETGPGNRIEPVHEYKLLGNVENASETDILKKFSNEVFRFSAACMNSRTNGTIHFGVGDRPHFHDGEIIGIDVKDRNKYVDILNKSVQNYFGENAEDAKMCIRQPRFVQVLSPDNTLLNKYVIEVDVVPSYSVCKGKEYYINMMLLEDNRWMKSKEIYLFVRDGASSKDLMGNRNQKEMKLELKKFSDSIKGLDSLRKSMESKTSQMKRPSNQGEKLKHLITCGKGTLDNYNEYIIVINKSHPEQLEHLQFLSDLKIFTVLEFDPDSAVNGVCNFYRKSRIANLHSPADFKSTESESTKIVKLNLYKQTSWLFCNGRGDLESETDRPLRPGEWLTQRAKDVQDAILFLCNPDVLQIGRYQVVFLLLSAVESMTDPVLETFLTFYKNLGGAQNILCICESENTFLQWKDFVQTRCDTDITRHCIYELNLSEINGTISKLRPLNETSCRFLPSSGSSSVVFEKKVEDLMTALAVLCENECENTDIEKSEEFKSFRSKIEEDFYRGGKVTWWNFYFSEKPHSLPFIKRDKFEALKNNLTSLASSSTSMCVIQNLFHHPGCGGSTLAMHVLWSLRKEFRCAVLKNKTVPNIEVASQVKHLLMLRKSKGSNYTPVLLLIDDSEGTEDAQDLQKCIRKAIDEVSAEQERPSVILLNCVRSQDPRESCSGSVNESIYISNSLSQREQEFFEMKLGELAENHEKPETFYAFMILKANFSIEYIENVVSNTLKDLDISSKQAQLISFLALLNAYDNDSSISVSFCEDFLGIKNTLRGKVALEDRMAPYSTLLILFRVEEHGTYQAVKILHHMIATQCLEQLTKKYNVKKSEIITNFLHCDLFFKTGMGKDNLAQSVKSILITRQRRTESDDKHTRFSPLIEKMKDEEGTDQISEVLVKAAHRFDKSYAIPQAMARHLYLNKKDFESALHWAKIARTKKESSYIVDTIGQVFKTDLRHKIEFAKTHKKNLTPADLETYLNLAHEATKAFQKAQDLAKTDDVPDFEDLYTKRKRTTYNTSGYIGEVDIAMIVCDILSEVPFFHVNDPMCHIHMLKFLKGSMPLGNIRGIHDELSDRFLEVLKKYEGFLVNLKPGVKQAFEFFENYFVHLKDRNVDREMESRTKKKISESFKKYVSLFCTSDIEKHSERISKPKLSLQQDIEEKKIFLEQHKADCFSGLLHCTDKESAEIMQEITKSYKFIYENSSTKTVRDQTNYILANINLKCKTSAQDKKNKLYIELSKILKSLLQDIGTQHGFPEPYYLALLLFWPEKDSVEDNCKNISTYVMSLNKSFKRQYSHMLSTKSTIAHFYLGKGSGLNRLVHKTKIDQCLGFGEKLNSLWKSGAVWKEKSVQDLLLRVNGTTEQGQVYIQYGSIKIPVRAAYLGGIRSGYSKEKVSFYLGFSIDGPIACDIESKSYS</sequence>
<dbReference type="EMBL" id="AHAT01031369">
    <property type="status" value="NOT_ANNOTATED_CDS"/>
    <property type="molecule type" value="Genomic_DNA"/>
</dbReference>
<dbReference type="GeneTree" id="ENSGT00390000013973"/>
<dbReference type="OrthoDB" id="2337140at2759"/>
<dbReference type="InParanoid" id="W5NN76"/>
<dbReference type="eggNOG" id="ENOG502QPY6">
    <property type="taxonomic scope" value="Eukaryota"/>
</dbReference>
<feature type="compositionally biased region" description="Basic and acidic residues" evidence="1">
    <location>
        <begin position="353"/>
        <end position="366"/>
    </location>
</feature>
<accession>W5NN76</accession>
<dbReference type="InterPro" id="IPR013761">
    <property type="entry name" value="SAM/pointed_sf"/>
</dbReference>
<reference evidence="4" key="1">
    <citation type="submission" date="2011-12" db="EMBL/GenBank/DDBJ databases">
        <title>The Draft Genome of Lepisosteus oculatus.</title>
        <authorList>
            <consortium name="The Broad Institute Genome Assembly &amp; Analysis Group"/>
            <consortium name="Computational R&amp;D Group"/>
            <consortium name="and Sequencing Platform"/>
            <person name="Di Palma F."/>
            <person name="Alfoldi J."/>
            <person name="Johnson J."/>
            <person name="Berlin A."/>
            <person name="Gnerre S."/>
            <person name="Jaffe D."/>
            <person name="MacCallum I."/>
            <person name="Young S."/>
            <person name="Walker B.J."/>
            <person name="Lander E.S."/>
            <person name="Lindblad-Toh K."/>
        </authorList>
    </citation>
    <scope>NUCLEOTIDE SEQUENCE [LARGE SCALE GENOMIC DNA]</scope>
</reference>
<dbReference type="Bgee" id="ENSLOCG00000017984">
    <property type="expression patterns" value="Expressed in intestine and 12 other cell types or tissues"/>
</dbReference>
<name>W5NN76_LEPOC</name>
<dbReference type="KEGG" id="loc:102685581"/>
<feature type="compositionally biased region" description="Basic residues" evidence="1">
    <location>
        <begin position="244"/>
        <end position="255"/>
    </location>
</feature>
<evidence type="ECO:0000313" key="3">
    <source>
        <dbReference type="Ensembl" id="ENSLOCP00000022085.1"/>
    </source>
</evidence>
<dbReference type="STRING" id="7918.ENSLOCP00000022085"/>
<evidence type="ECO:0000313" key="4">
    <source>
        <dbReference type="Proteomes" id="UP000018468"/>
    </source>
</evidence>
<feature type="compositionally biased region" description="Polar residues" evidence="1">
    <location>
        <begin position="204"/>
        <end position="218"/>
    </location>
</feature>
<feature type="compositionally biased region" description="Polar residues" evidence="1">
    <location>
        <begin position="176"/>
        <end position="195"/>
    </location>
</feature>
<dbReference type="Gene3D" id="1.10.150.50">
    <property type="entry name" value="Transcription Factor, Ets-1"/>
    <property type="match status" value="1"/>
</dbReference>